<dbReference type="InterPro" id="IPR003593">
    <property type="entry name" value="AAA+_ATPase"/>
</dbReference>
<dbReference type="Pfam" id="PF01590">
    <property type="entry name" value="GAF"/>
    <property type="match status" value="1"/>
</dbReference>
<dbReference type="FunFam" id="3.40.50.300:FF:000006">
    <property type="entry name" value="DNA-binding transcriptional regulator NtrC"/>
    <property type="match status" value="1"/>
</dbReference>
<keyword evidence="2" id="KW-0067">ATP-binding</keyword>
<dbReference type="PROSITE" id="PS50045">
    <property type="entry name" value="SIGMA54_INTERACT_4"/>
    <property type="match status" value="1"/>
</dbReference>
<dbReference type="InterPro" id="IPR025662">
    <property type="entry name" value="Sigma_54_int_dom_ATP-bd_1"/>
</dbReference>
<dbReference type="PROSITE" id="PS00675">
    <property type="entry name" value="SIGMA54_INTERACT_1"/>
    <property type="match status" value="1"/>
</dbReference>
<dbReference type="Proteomes" id="UP000033115">
    <property type="component" value="Chromosome"/>
</dbReference>
<dbReference type="Gene3D" id="1.10.8.60">
    <property type="match status" value="1"/>
</dbReference>
<protein>
    <submittedName>
        <fullName evidence="7">Sigma-54 dependent transcription regulator</fullName>
    </submittedName>
</protein>
<keyword evidence="5" id="KW-0804">Transcription</keyword>
<dbReference type="Pfam" id="PF13426">
    <property type="entry name" value="PAS_9"/>
    <property type="match status" value="1"/>
</dbReference>
<evidence type="ECO:0000256" key="2">
    <source>
        <dbReference type="ARBA" id="ARBA00022840"/>
    </source>
</evidence>
<keyword evidence="8" id="KW-1185">Reference proteome</keyword>
<dbReference type="CDD" id="cd00130">
    <property type="entry name" value="PAS"/>
    <property type="match status" value="1"/>
</dbReference>
<dbReference type="CDD" id="cd00009">
    <property type="entry name" value="AAA"/>
    <property type="match status" value="1"/>
</dbReference>
<dbReference type="InterPro" id="IPR003018">
    <property type="entry name" value="GAF"/>
</dbReference>
<dbReference type="Pfam" id="PF02954">
    <property type="entry name" value="HTH_8"/>
    <property type="match status" value="1"/>
</dbReference>
<dbReference type="GO" id="GO:0043565">
    <property type="term" value="F:sequence-specific DNA binding"/>
    <property type="evidence" value="ECO:0007669"/>
    <property type="project" value="InterPro"/>
</dbReference>
<dbReference type="Gene3D" id="1.10.10.60">
    <property type="entry name" value="Homeodomain-like"/>
    <property type="match status" value="1"/>
</dbReference>
<dbReference type="AlphaFoldDB" id="A0A0E3M5J8"/>
<dbReference type="Gene3D" id="3.40.50.300">
    <property type="entry name" value="P-loop containing nucleotide triphosphate hydrolases"/>
    <property type="match status" value="1"/>
</dbReference>
<dbReference type="InterPro" id="IPR009057">
    <property type="entry name" value="Homeodomain-like_sf"/>
</dbReference>
<dbReference type="InterPro" id="IPR035965">
    <property type="entry name" value="PAS-like_dom_sf"/>
</dbReference>
<dbReference type="Pfam" id="PF25601">
    <property type="entry name" value="AAA_lid_14"/>
    <property type="match status" value="1"/>
</dbReference>
<dbReference type="SUPFAM" id="SSF55785">
    <property type="entry name" value="PYP-like sensor domain (PAS domain)"/>
    <property type="match status" value="1"/>
</dbReference>
<dbReference type="InterPro" id="IPR000014">
    <property type="entry name" value="PAS"/>
</dbReference>
<dbReference type="Gene3D" id="3.30.450.40">
    <property type="match status" value="1"/>
</dbReference>
<dbReference type="InterPro" id="IPR025943">
    <property type="entry name" value="Sigma_54_int_dom_ATP-bd_2"/>
</dbReference>
<dbReference type="PROSITE" id="PS00688">
    <property type="entry name" value="SIGMA54_INTERACT_3"/>
    <property type="match status" value="1"/>
</dbReference>
<evidence type="ECO:0000313" key="8">
    <source>
        <dbReference type="Proteomes" id="UP000033115"/>
    </source>
</evidence>
<dbReference type="GO" id="GO:0005524">
    <property type="term" value="F:ATP binding"/>
    <property type="evidence" value="ECO:0007669"/>
    <property type="project" value="UniProtKB-KW"/>
</dbReference>
<dbReference type="InterPro" id="IPR027417">
    <property type="entry name" value="P-loop_NTPase"/>
</dbReference>
<reference evidence="7 8" key="1">
    <citation type="journal article" date="2015" name="J. Biotechnol.">
        <title>Complete genome sequence of a malodorant-producing acetogen, Clostridium scatologenes ATCC 25775(T).</title>
        <authorList>
            <person name="Zhu Z."/>
            <person name="Guo T."/>
            <person name="Zheng H."/>
            <person name="Song T."/>
            <person name="Ouyang P."/>
            <person name="Xie J."/>
        </authorList>
    </citation>
    <scope>NUCLEOTIDE SEQUENCE [LARGE SCALE GENOMIC DNA]</scope>
    <source>
        <strain evidence="7 8">ATCC 25775</strain>
    </source>
</reference>
<dbReference type="InterPro" id="IPR002197">
    <property type="entry name" value="HTH_Fis"/>
</dbReference>
<dbReference type="PRINTS" id="PR01590">
    <property type="entry name" value="HTHFIS"/>
</dbReference>
<feature type="domain" description="Sigma-54 factor interaction" evidence="6">
    <location>
        <begin position="325"/>
        <end position="555"/>
    </location>
</feature>
<keyword evidence="3" id="KW-0805">Transcription regulation</keyword>
<dbReference type="STRING" id="1548.CSCA_1103"/>
<evidence type="ECO:0000256" key="4">
    <source>
        <dbReference type="ARBA" id="ARBA00023125"/>
    </source>
</evidence>
<dbReference type="PROSITE" id="PS00676">
    <property type="entry name" value="SIGMA54_INTERACT_2"/>
    <property type="match status" value="1"/>
</dbReference>
<dbReference type="PANTHER" id="PTHR32071:SF57">
    <property type="entry name" value="C4-DICARBOXYLATE TRANSPORT TRANSCRIPTIONAL REGULATORY PROTEIN DCTD"/>
    <property type="match status" value="1"/>
</dbReference>
<dbReference type="InterPro" id="IPR025944">
    <property type="entry name" value="Sigma_54_int_dom_CS"/>
</dbReference>
<dbReference type="SUPFAM" id="SSF52540">
    <property type="entry name" value="P-loop containing nucleoside triphosphate hydrolases"/>
    <property type="match status" value="1"/>
</dbReference>
<name>A0A0E3M5J8_CLOSL</name>
<gene>
    <name evidence="7" type="ORF">CSCA_1103</name>
</gene>
<sequence length="629" mass="70634">MIGVNDLKKVIDKSHRRCVNYDIDKKRVFPIRTLSAVELHKALDEDSELIKISIPFMEILYDFLRGSGFALYLTNSEGFILTIVGDEEIIKDMAQIGIVEGADMSEKSTGTNAIGTALYEDCSVQTSGKDHYIEAYHPLTCSAAVIHNEKRKTIGCLNLTGKCKLAHPHTLGLVVAAVKSIENQLKVEKTQNELFNAYQYLNKVMDSINSGIFALNTNGVIKAINKSACTMLCVREEVINKKVYEILNNWREMLREITEGKIYEGKEVTYTCGDKKKIFSLNAYPIKNKIGDIIGIVGIFNDIQNVYNLVNKYTGKNATYTFQDIIGKSEKILELKREAESIANSPSTVLIQGESGTGKELIAQAIHNSSSRRDKSFVAINCGAIPKSLIESELFGYERGAFTGAKQGGHPGKFELANGGTLFLDEIGEMPLDVQVHFLRILQTSCFYRVGGSKNISVDVRIIAATNENLKGKVEKGTFREDLYYRLSVIPINVPPLRERNGDVEILIQYFLKTKAVKLGKSIPKMKNNIYRKLIDYTWPGNVRELENCIENIVNMDGNTSFDFEGDFSIEKQNNVSQKILEYNMCSLEQWDKIAIKRCIEKCNGNITKAAKILEINRSTIYSKMKKNF</sequence>
<dbReference type="HOGENOM" id="CLU_000445_8_12_9"/>
<dbReference type="GO" id="GO:0006355">
    <property type="term" value="P:regulation of DNA-templated transcription"/>
    <property type="evidence" value="ECO:0007669"/>
    <property type="project" value="InterPro"/>
</dbReference>
<dbReference type="SUPFAM" id="SSF46689">
    <property type="entry name" value="Homeodomain-like"/>
    <property type="match status" value="1"/>
</dbReference>
<evidence type="ECO:0000256" key="3">
    <source>
        <dbReference type="ARBA" id="ARBA00023015"/>
    </source>
</evidence>
<dbReference type="Gene3D" id="3.30.450.20">
    <property type="entry name" value="PAS domain"/>
    <property type="match status" value="1"/>
</dbReference>
<dbReference type="InterPro" id="IPR058031">
    <property type="entry name" value="AAA_lid_NorR"/>
</dbReference>
<accession>A0A0E3M5J8</accession>
<keyword evidence="1" id="KW-0547">Nucleotide-binding</keyword>
<dbReference type="KEGG" id="csq:CSCA_1103"/>
<organism evidence="7 8">
    <name type="scientific">Clostridium scatologenes</name>
    <dbReference type="NCBI Taxonomy" id="1548"/>
    <lineage>
        <taxon>Bacteria</taxon>
        <taxon>Bacillati</taxon>
        <taxon>Bacillota</taxon>
        <taxon>Clostridia</taxon>
        <taxon>Eubacteriales</taxon>
        <taxon>Clostridiaceae</taxon>
        <taxon>Clostridium</taxon>
    </lineage>
</organism>
<evidence type="ECO:0000256" key="1">
    <source>
        <dbReference type="ARBA" id="ARBA00022741"/>
    </source>
</evidence>
<keyword evidence="4" id="KW-0238">DNA-binding</keyword>
<dbReference type="RefSeq" id="WP_029159712.1">
    <property type="nucleotide sequence ID" value="NZ_CP009933.1"/>
</dbReference>
<dbReference type="InterPro" id="IPR029016">
    <property type="entry name" value="GAF-like_dom_sf"/>
</dbReference>
<dbReference type="Pfam" id="PF00158">
    <property type="entry name" value="Sigma54_activat"/>
    <property type="match status" value="1"/>
</dbReference>
<evidence type="ECO:0000256" key="5">
    <source>
        <dbReference type="ARBA" id="ARBA00023163"/>
    </source>
</evidence>
<evidence type="ECO:0000313" key="7">
    <source>
        <dbReference type="EMBL" id="AKA68228.1"/>
    </source>
</evidence>
<evidence type="ECO:0000259" key="6">
    <source>
        <dbReference type="PROSITE" id="PS50045"/>
    </source>
</evidence>
<dbReference type="SMART" id="SM00382">
    <property type="entry name" value="AAA"/>
    <property type="match status" value="1"/>
</dbReference>
<dbReference type="InterPro" id="IPR002078">
    <property type="entry name" value="Sigma_54_int"/>
</dbReference>
<dbReference type="EMBL" id="CP009933">
    <property type="protein sequence ID" value="AKA68228.1"/>
    <property type="molecule type" value="Genomic_DNA"/>
</dbReference>
<proteinExistence type="predicted"/>
<dbReference type="PANTHER" id="PTHR32071">
    <property type="entry name" value="TRANSCRIPTIONAL REGULATORY PROTEIN"/>
    <property type="match status" value="1"/>
</dbReference>